<dbReference type="GO" id="GO:0005506">
    <property type="term" value="F:iron ion binding"/>
    <property type="evidence" value="ECO:0007669"/>
    <property type="project" value="InterPro"/>
</dbReference>
<organism evidence="2 3">
    <name type="scientific">Candolleomyces eurysporus</name>
    <dbReference type="NCBI Taxonomy" id="2828524"/>
    <lineage>
        <taxon>Eukaryota</taxon>
        <taxon>Fungi</taxon>
        <taxon>Dikarya</taxon>
        <taxon>Basidiomycota</taxon>
        <taxon>Agaricomycotina</taxon>
        <taxon>Agaricomycetes</taxon>
        <taxon>Agaricomycetidae</taxon>
        <taxon>Agaricales</taxon>
        <taxon>Agaricineae</taxon>
        <taxon>Psathyrellaceae</taxon>
        <taxon>Candolleomyces</taxon>
    </lineage>
</organism>
<reference evidence="2" key="1">
    <citation type="submission" date="2022-06" db="EMBL/GenBank/DDBJ databases">
        <title>Genome Sequence of Candolleomyces eurysporus.</title>
        <authorList>
            <person name="Buettner E."/>
        </authorList>
    </citation>
    <scope>NUCLEOTIDE SEQUENCE</scope>
    <source>
        <strain evidence="2">VTCC 930004</strain>
    </source>
</reference>
<dbReference type="Gene3D" id="1.10.630.10">
    <property type="entry name" value="Cytochrome P450"/>
    <property type="match status" value="1"/>
</dbReference>
<comment type="caution">
    <text evidence="2">The sequence shown here is derived from an EMBL/GenBank/DDBJ whole genome shotgun (WGS) entry which is preliminary data.</text>
</comment>
<dbReference type="GO" id="GO:0020037">
    <property type="term" value="F:heme binding"/>
    <property type="evidence" value="ECO:0007669"/>
    <property type="project" value="InterPro"/>
</dbReference>
<gene>
    <name evidence="2" type="ORF">H1R20_g6976</name>
</gene>
<feature type="region of interest" description="Disordered" evidence="1">
    <location>
        <begin position="94"/>
        <end position="137"/>
    </location>
</feature>
<accession>A0A9W8MGS8</accession>
<dbReference type="Pfam" id="PF00067">
    <property type="entry name" value="p450"/>
    <property type="match status" value="1"/>
</dbReference>
<evidence type="ECO:0000313" key="2">
    <source>
        <dbReference type="EMBL" id="KAJ2930111.1"/>
    </source>
</evidence>
<dbReference type="GO" id="GO:0004497">
    <property type="term" value="F:monooxygenase activity"/>
    <property type="evidence" value="ECO:0007669"/>
    <property type="project" value="InterPro"/>
</dbReference>
<keyword evidence="3" id="KW-1185">Reference proteome</keyword>
<evidence type="ECO:0000256" key="1">
    <source>
        <dbReference type="SAM" id="MobiDB-lite"/>
    </source>
</evidence>
<name>A0A9W8MGS8_9AGAR</name>
<dbReference type="Proteomes" id="UP001140091">
    <property type="component" value="Unassembled WGS sequence"/>
</dbReference>
<proteinExistence type="predicted"/>
<dbReference type="GO" id="GO:0016705">
    <property type="term" value="F:oxidoreductase activity, acting on paired donors, with incorporation or reduction of molecular oxygen"/>
    <property type="evidence" value="ECO:0007669"/>
    <property type="project" value="InterPro"/>
</dbReference>
<dbReference type="SUPFAM" id="SSF48264">
    <property type="entry name" value="Cytochrome P450"/>
    <property type="match status" value="1"/>
</dbReference>
<dbReference type="InterPro" id="IPR036396">
    <property type="entry name" value="Cyt_P450_sf"/>
</dbReference>
<protein>
    <submittedName>
        <fullName evidence="2">Uncharacterized protein</fullName>
    </submittedName>
</protein>
<feature type="compositionally biased region" description="Polar residues" evidence="1">
    <location>
        <begin position="124"/>
        <end position="133"/>
    </location>
</feature>
<dbReference type="OrthoDB" id="1470350at2759"/>
<dbReference type="EMBL" id="JANBPK010000849">
    <property type="protein sequence ID" value="KAJ2930111.1"/>
    <property type="molecule type" value="Genomic_DNA"/>
</dbReference>
<sequence>MTGSPTLFSFALARQFTPFVVKLGPAWFRRKLVEWMPSRRVQKVKEISDVMHDYAGKILKERRDQQTRLLANGEDSGESGRPKDVISMLLKANEKAQHEERMSDDELTGQMTTRPPQPFPGSSIYYQRTQRSRNALEPSYVKLTSAVGPKVIMTNKKTGG</sequence>
<dbReference type="AlphaFoldDB" id="A0A9W8MGS8"/>
<evidence type="ECO:0000313" key="3">
    <source>
        <dbReference type="Proteomes" id="UP001140091"/>
    </source>
</evidence>
<feature type="non-terminal residue" evidence="2">
    <location>
        <position position="160"/>
    </location>
</feature>
<dbReference type="InterPro" id="IPR001128">
    <property type="entry name" value="Cyt_P450"/>
</dbReference>